<feature type="compositionally biased region" description="Basic and acidic residues" evidence="6">
    <location>
        <begin position="209"/>
        <end position="219"/>
    </location>
</feature>
<evidence type="ECO:0000313" key="8">
    <source>
        <dbReference type="Proteomes" id="UP000887116"/>
    </source>
</evidence>
<dbReference type="GO" id="GO:0010468">
    <property type="term" value="P:regulation of gene expression"/>
    <property type="evidence" value="ECO:0007669"/>
    <property type="project" value="UniProtKB-ARBA"/>
</dbReference>
<reference evidence="7" key="1">
    <citation type="submission" date="2020-07" db="EMBL/GenBank/DDBJ databases">
        <title>Multicomponent nature underlies the extraordinary mechanical properties of spider dragline silk.</title>
        <authorList>
            <person name="Kono N."/>
            <person name="Nakamura H."/>
            <person name="Mori M."/>
            <person name="Yoshida Y."/>
            <person name="Ohtoshi R."/>
            <person name="Malay A.D."/>
            <person name="Moran D.A.P."/>
            <person name="Tomita M."/>
            <person name="Numata K."/>
            <person name="Arakawa K."/>
        </authorList>
    </citation>
    <scope>NUCLEOTIDE SEQUENCE</scope>
</reference>
<protein>
    <submittedName>
        <fullName evidence="7">Sin3 histone deacetylase corepressor complex component SDS3</fullName>
    </submittedName>
</protein>
<feature type="compositionally biased region" description="Low complexity" evidence="6">
    <location>
        <begin position="220"/>
        <end position="231"/>
    </location>
</feature>
<dbReference type="PANTHER" id="PTHR21964">
    <property type="entry name" value="BREAST CANCER METASTASIS-SUPPRESSOR 1"/>
    <property type="match status" value="1"/>
</dbReference>
<evidence type="ECO:0000256" key="1">
    <source>
        <dbReference type="ARBA" id="ARBA00004123"/>
    </source>
</evidence>
<evidence type="ECO:0000256" key="4">
    <source>
        <dbReference type="ARBA" id="ARBA00023163"/>
    </source>
</evidence>
<dbReference type="AlphaFoldDB" id="A0A8X6G8M3"/>
<dbReference type="GO" id="GO:0005654">
    <property type="term" value="C:nucleoplasm"/>
    <property type="evidence" value="ECO:0007669"/>
    <property type="project" value="UniProtKB-ARBA"/>
</dbReference>
<keyword evidence="2" id="KW-0678">Repressor</keyword>
<dbReference type="SMART" id="SM01401">
    <property type="entry name" value="Sds3"/>
    <property type="match status" value="1"/>
</dbReference>
<feature type="compositionally biased region" description="Acidic residues" evidence="6">
    <location>
        <begin position="23"/>
        <end position="41"/>
    </location>
</feature>
<evidence type="ECO:0000256" key="6">
    <source>
        <dbReference type="SAM" id="MobiDB-lite"/>
    </source>
</evidence>
<feature type="compositionally biased region" description="Acidic residues" evidence="6">
    <location>
        <begin position="1"/>
        <end position="12"/>
    </location>
</feature>
<evidence type="ECO:0000256" key="2">
    <source>
        <dbReference type="ARBA" id="ARBA00022491"/>
    </source>
</evidence>
<name>A0A8X6G8M3_TRICU</name>
<dbReference type="Proteomes" id="UP000887116">
    <property type="component" value="Unassembled WGS sequence"/>
</dbReference>
<keyword evidence="3" id="KW-0805">Transcription regulation</keyword>
<evidence type="ECO:0000256" key="5">
    <source>
        <dbReference type="ARBA" id="ARBA00023242"/>
    </source>
</evidence>
<keyword evidence="5" id="KW-0539">Nucleus</keyword>
<keyword evidence="8" id="KW-1185">Reference proteome</keyword>
<feature type="region of interest" description="Disordered" evidence="6">
    <location>
        <begin position="209"/>
        <end position="231"/>
    </location>
</feature>
<dbReference type="InterPro" id="IPR013907">
    <property type="entry name" value="Sds3"/>
</dbReference>
<keyword evidence="4" id="KW-0804">Transcription</keyword>
<evidence type="ECO:0000256" key="3">
    <source>
        <dbReference type="ARBA" id="ARBA00023015"/>
    </source>
</evidence>
<dbReference type="Pfam" id="PF08598">
    <property type="entry name" value="Sds3"/>
    <property type="match status" value="1"/>
</dbReference>
<gene>
    <name evidence="7" type="primary">SUDS3</name>
    <name evidence="7" type="ORF">TNCT_493632</name>
</gene>
<comment type="subcellular location">
    <subcellularLocation>
        <location evidence="1">Nucleus</location>
    </subcellularLocation>
</comment>
<evidence type="ECO:0000313" key="7">
    <source>
        <dbReference type="EMBL" id="GFQ96779.1"/>
    </source>
</evidence>
<comment type="caution">
    <text evidence="7">The sequence shown here is derived from an EMBL/GenBank/DDBJ whole genome shotgun (WGS) entry which is preliminary data.</text>
</comment>
<proteinExistence type="predicted"/>
<dbReference type="OrthoDB" id="6432698at2759"/>
<accession>A0A8X6G8M3</accession>
<feature type="region of interest" description="Disordered" evidence="6">
    <location>
        <begin position="1"/>
        <end position="41"/>
    </location>
</feature>
<organism evidence="7 8">
    <name type="scientific">Trichonephila clavata</name>
    <name type="common">Joro spider</name>
    <name type="synonym">Nephila clavata</name>
    <dbReference type="NCBI Taxonomy" id="2740835"/>
    <lineage>
        <taxon>Eukaryota</taxon>
        <taxon>Metazoa</taxon>
        <taxon>Ecdysozoa</taxon>
        <taxon>Arthropoda</taxon>
        <taxon>Chelicerata</taxon>
        <taxon>Arachnida</taxon>
        <taxon>Araneae</taxon>
        <taxon>Araneomorphae</taxon>
        <taxon>Entelegynae</taxon>
        <taxon>Araneoidea</taxon>
        <taxon>Nephilidae</taxon>
        <taxon>Trichonephila</taxon>
    </lineage>
</organism>
<dbReference type="EMBL" id="BMAO01024659">
    <property type="protein sequence ID" value="GFQ96779.1"/>
    <property type="molecule type" value="Genomic_DNA"/>
</dbReference>
<sequence>MSEFDFDEENSDNEAMNEKYDLESNEDTEDASETDMVEQEEEYTEIKEQMYQDKLANLKRQLKQLEDGVHPDYVKKLRKLEQNFQKRQLLNDIFKRVEIERIERDYILEREAAHKEYEDKKIELRENLICDLEEKKRIIETERSTVDLTSDTWEVKTVTTRKLRRRPNDPLPVPEKRRKPVPTQLSLYDFLLDDSEIMDDLKLMKENRNFSPSKRHDSCEGSSSDHSGISSDIRVEDGKLYFDKKCTPYSHQRIPYLLNLSGFIQCHQYGWDSMFHRGQQVYYEGKEVGSKNSGVICLIGASDIWVKRTTDSSKIRINLSQLQKGQITLRRRSA</sequence>